<evidence type="ECO:0000313" key="1">
    <source>
        <dbReference type="EMBL" id="KAG5667131.1"/>
    </source>
</evidence>
<name>A0A9J6BC52_POLVA</name>
<keyword evidence="2" id="KW-1185">Reference proteome</keyword>
<protein>
    <submittedName>
        <fullName evidence="1">Uncharacterized protein</fullName>
    </submittedName>
</protein>
<organism evidence="1 2">
    <name type="scientific">Polypedilum vanderplanki</name>
    <name type="common">Sleeping chironomid midge</name>
    <dbReference type="NCBI Taxonomy" id="319348"/>
    <lineage>
        <taxon>Eukaryota</taxon>
        <taxon>Metazoa</taxon>
        <taxon>Ecdysozoa</taxon>
        <taxon>Arthropoda</taxon>
        <taxon>Hexapoda</taxon>
        <taxon>Insecta</taxon>
        <taxon>Pterygota</taxon>
        <taxon>Neoptera</taxon>
        <taxon>Endopterygota</taxon>
        <taxon>Diptera</taxon>
        <taxon>Nematocera</taxon>
        <taxon>Chironomoidea</taxon>
        <taxon>Chironomidae</taxon>
        <taxon>Chironominae</taxon>
        <taxon>Polypedilum</taxon>
        <taxon>Polypedilum</taxon>
    </lineage>
</organism>
<proteinExistence type="predicted"/>
<dbReference type="AlphaFoldDB" id="A0A9J6BC52"/>
<comment type="caution">
    <text evidence="1">The sequence shown here is derived from an EMBL/GenBank/DDBJ whole genome shotgun (WGS) entry which is preliminary data.</text>
</comment>
<dbReference type="EMBL" id="JADBJN010000004">
    <property type="protein sequence ID" value="KAG5667131.1"/>
    <property type="molecule type" value="Genomic_DNA"/>
</dbReference>
<reference evidence="1" key="1">
    <citation type="submission" date="2021-03" db="EMBL/GenBank/DDBJ databases">
        <title>Chromosome level genome of the anhydrobiotic midge Polypedilum vanderplanki.</title>
        <authorList>
            <person name="Yoshida Y."/>
            <person name="Kikawada T."/>
            <person name="Gusev O."/>
        </authorList>
    </citation>
    <scope>NUCLEOTIDE SEQUENCE</scope>
    <source>
        <strain evidence="1">NIAS01</strain>
        <tissue evidence="1">Whole body or cell culture</tissue>
    </source>
</reference>
<sequence length="382" mass="45062">MSSTNKNQTPWQRLTEAQRKQLLQAKIKLDDYICTLDEVEELENYHNQEEILSALTQYQIDALFAGRVVDLDDKSSSYLELVPPPPPKGLKWDKSPYDLLNEEDQQKVLNTEIQIPGYKTKFGELIENEIKFLKKLTFDDIQNMLSGTKIVYFKDIVESLDKFVKLKGKMKSRNGSRSKNNQFSFSSSYLNQISENSSTITPQSLNKFIEELKKDKTKLITKSSINDSTLFQIYEAWKRNFINSCDEIFFYRNFHESRFTKPLEKKINESRKSIKDQFFSLYDDKLDTLEILILKKKLKDGKVFFMMDNIEYLRGTEEIYEGVLKKKLVEIIKQLKIGFEEDQYEGNKIIIVTNEREVEKREEQLKLKSFKFDTNEMKEECT</sequence>
<dbReference type="Proteomes" id="UP001107558">
    <property type="component" value="Chromosome 4"/>
</dbReference>
<gene>
    <name evidence="1" type="ORF">PVAND_015129</name>
</gene>
<evidence type="ECO:0000313" key="2">
    <source>
        <dbReference type="Proteomes" id="UP001107558"/>
    </source>
</evidence>
<accession>A0A9J6BC52</accession>